<dbReference type="AlphaFoldDB" id="A0A2R5GLZ6"/>
<comment type="caution">
    <text evidence="1">The sequence shown here is derived from an EMBL/GenBank/DDBJ whole genome shotgun (WGS) entry which is preliminary data.</text>
</comment>
<evidence type="ECO:0000313" key="2">
    <source>
        <dbReference type="Proteomes" id="UP000241890"/>
    </source>
</evidence>
<dbReference type="InParanoid" id="A0A2R5GLZ6"/>
<protein>
    <submittedName>
        <fullName evidence="1">Uncharacterized protein</fullName>
    </submittedName>
</protein>
<reference evidence="1 2" key="1">
    <citation type="submission" date="2017-12" db="EMBL/GenBank/DDBJ databases">
        <title>Sequencing, de novo assembly and annotation of complete genome of a new Thraustochytrid species, strain FCC1311.</title>
        <authorList>
            <person name="Sedici K."/>
            <person name="Godart F."/>
            <person name="Aiese Cigliano R."/>
            <person name="Sanseverino W."/>
            <person name="Barakat M."/>
            <person name="Ortet P."/>
            <person name="Marechal E."/>
            <person name="Cagnac O."/>
            <person name="Amato A."/>
        </authorList>
    </citation>
    <scope>NUCLEOTIDE SEQUENCE [LARGE SCALE GENOMIC DNA]</scope>
</reference>
<proteinExistence type="predicted"/>
<name>A0A2R5GLZ6_9STRA</name>
<keyword evidence="2" id="KW-1185">Reference proteome</keyword>
<evidence type="ECO:0000313" key="1">
    <source>
        <dbReference type="EMBL" id="GBG31645.1"/>
    </source>
</evidence>
<sequence length="196" mass="21415">MAMTSHQQGSAELLRRVETLLSGKLSSSGEAIIDVFRPLDVKIDEVVQRMQGCLGCLGGGGKKAQATRLRMQHEIYVVTSQAVYTLLDKPALTQVAAPLGIDVESFAPYTRIHYDQMQALERPTTRPRCVEIVGMQSWLSPQDGSGTGKVTLRWYPSDGTDSAARILINKTYEEHIGAIALSTLPKGALENRITSN</sequence>
<dbReference type="EMBL" id="BEYU01000102">
    <property type="protein sequence ID" value="GBG31645.1"/>
    <property type="molecule type" value="Genomic_DNA"/>
</dbReference>
<dbReference type="Proteomes" id="UP000241890">
    <property type="component" value="Unassembled WGS sequence"/>
</dbReference>
<organism evidence="1 2">
    <name type="scientific">Hondaea fermentalgiana</name>
    <dbReference type="NCBI Taxonomy" id="2315210"/>
    <lineage>
        <taxon>Eukaryota</taxon>
        <taxon>Sar</taxon>
        <taxon>Stramenopiles</taxon>
        <taxon>Bigyra</taxon>
        <taxon>Labyrinthulomycetes</taxon>
        <taxon>Thraustochytrida</taxon>
        <taxon>Thraustochytriidae</taxon>
        <taxon>Hondaea</taxon>
    </lineage>
</organism>
<gene>
    <name evidence="1" type="ORF">FCC1311_078702</name>
</gene>
<accession>A0A2R5GLZ6</accession>